<proteinExistence type="predicted"/>
<feature type="transmembrane region" description="Helical" evidence="4">
    <location>
        <begin position="107"/>
        <end position="129"/>
    </location>
</feature>
<evidence type="ECO:0000256" key="4">
    <source>
        <dbReference type="SAM" id="Phobius"/>
    </source>
</evidence>
<evidence type="ECO:0000259" key="5">
    <source>
        <dbReference type="PROSITE" id="PS50850"/>
    </source>
</evidence>
<dbReference type="CDD" id="cd17355">
    <property type="entry name" value="MFS_YcxA_like"/>
    <property type="match status" value="1"/>
</dbReference>
<feature type="transmembrane region" description="Helical" evidence="4">
    <location>
        <begin position="51"/>
        <end position="74"/>
    </location>
</feature>
<feature type="transmembrane region" description="Helical" evidence="4">
    <location>
        <begin position="352"/>
        <end position="376"/>
    </location>
</feature>
<dbReference type="GO" id="GO:0022857">
    <property type="term" value="F:transmembrane transporter activity"/>
    <property type="evidence" value="ECO:0007669"/>
    <property type="project" value="InterPro"/>
</dbReference>
<name>A0A419ET63_9BACT</name>
<evidence type="ECO:0000256" key="3">
    <source>
        <dbReference type="ARBA" id="ARBA00023136"/>
    </source>
</evidence>
<dbReference type="Pfam" id="PF07690">
    <property type="entry name" value="MFS_1"/>
    <property type="match status" value="1"/>
</dbReference>
<dbReference type="EMBL" id="QZKI01000110">
    <property type="protein sequence ID" value="RJP66994.1"/>
    <property type="molecule type" value="Genomic_DNA"/>
</dbReference>
<feature type="transmembrane region" description="Helical" evidence="4">
    <location>
        <begin position="267"/>
        <end position="283"/>
    </location>
</feature>
<feature type="transmembrane region" description="Helical" evidence="4">
    <location>
        <begin position="141"/>
        <end position="164"/>
    </location>
</feature>
<feature type="domain" description="Major facilitator superfamily (MFS) profile" evidence="5">
    <location>
        <begin position="16"/>
        <end position="408"/>
    </location>
</feature>
<feature type="transmembrane region" description="Helical" evidence="4">
    <location>
        <begin position="382"/>
        <end position="403"/>
    </location>
</feature>
<keyword evidence="2 4" id="KW-1133">Transmembrane helix</keyword>
<organism evidence="6 7">
    <name type="scientific">Candidatus Abyssobacteria bacterium SURF_17</name>
    <dbReference type="NCBI Taxonomy" id="2093361"/>
    <lineage>
        <taxon>Bacteria</taxon>
        <taxon>Pseudomonadati</taxon>
        <taxon>Candidatus Hydrogenedentota</taxon>
        <taxon>Candidatus Abyssobacteria</taxon>
    </lineage>
</organism>
<reference evidence="6 7" key="1">
    <citation type="journal article" date="2017" name="ISME J.">
        <title>Energy and carbon metabolisms in a deep terrestrial subsurface fluid microbial community.</title>
        <authorList>
            <person name="Momper L."/>
            <person name="Jungbluth S.P."/>
            <person name="Lee M.D."/>
            <person name="Amend J.P."/>
        </authorList>
    </citation>
    <scope>NUCLEOTIDE SEQUENCE [LARGE SCALE GENOMIC DNA]</scope>
    <source>
        <strain evidence="6">SURF_17</strain>
    </source>
</reference>
<protein>
    <submittedName>
        <fullName evidence="6">MFS transporter</fullName>
    </submittedName>
</protein>
<dbReference type="InterPro" id="IPR050327">
    <property type="entry name" value="Proton-linked_MCT"/>
</dbReference>
<evidence type="ECO:0000256" key="2">
    <source>
        <dbReference type="ARBA" id="ARBA00022989"/>
    </source>
</evidence>
<keyword evidence="3 4" id="KW-0472">Membrane</keyword>
<dbReference type="SUPFAM" id="SSF103473">
    <property type="entry name" value="MFS general substrate transporter"/>
    <property type="match status" value="1"/>
</dbReference>
<sequence>MSSSQTPKVFYGFYIVGACFIVLFFLWGMVLNTFPVFLKPITENMNWGRGALTFSLLMGAIGTAISAPIAGILIDRIGAKPVMTVGTVVIGVGLLAGSRIMHLWQLYIIFAFIGVGLMCASIIPCAFIISNWFVSRRGAAMSGAFVGTSVGGMVMSPIANWIILNYGWRTAFLFSGVTVIVVVIPTVLFLIRTRPSEIGLEPYRVALPTNADPSDNWGVSVKEAFSLPVFWQLAVIIMLIGVVTGGLGNHCPAYLSDLGHSPTQAAFAWSTVMGVMILGKLAVGPVADRWGPEKTTAASCALFAVSIGIVFFAQPYWVVMVFASLYGFACGAPLVLNPLLISGNLGMKNFSAIYGALSIMGTIGGALGPVGAGIYFDKHDTYLPVFCVFIVLMIVTGVVALAIKPVRHGN</sequence>
<dbReference type="InterPro" id="IPR036259">
    <property type="entry name" value="MFS_trans_sf"/>
</dbReference>
<dbReference type="PANTHER" id="PTHR11360">
    <property type="entry name" value="MONOCARBOXYLATE TRANSPORTER"/>
    <property type="match status" value="1"/>
</dbReference>
<feature type="transmembrane region" description="Helical" evidence="4">
    <location>
        <begin position="81"/>
        <end position="101"/>
    </location>
</feature>
<dbReference type="AlphaFoldDB" id="A0A419ET63"/>
<feature type="transmembrane region" description="Helical" evidence="4">
    <location>
        <begin position="295"/>
        <end position="313"/>
    </location>
</feature>
<dbReference type="Gene3D" id="1.20.1250.20">
    <property type="entry name" value="MFS general substrate transporter like domains"/>
    <property type="match status" value="2"/>
</dbReference>
<feature type="transmembrane region" description="Helical" evidence="4">
    <location>
        <begin position="319"/>
        <end position="340"/>
    </location>
</feature>
<feature type="transmembrane region" description="Helical" evidence="4">
    <location>
        <begin position="170"/>
        <end position="191"/>
    </location>
</feature>
<dbReference type="PANTHER" id="PTHR11360:SF290">
    <property type="entry name" value="MONOCARBOXYLATE MFS PERMEASE"/>
    <property type="match status" value="1"/>
</dbReference>
<comment type="caution">
    <text evidence="6">The sequence shown here is derived from an EMBL/GenBank/DDBJ whole genome shotgun (WGS) entry which is preliminary data.</text>
</comment>
<keyword evidence="1 4" id="KW-0812">Transmembrane</keyword>
<evidence type="ECO:0000256" key="1">
    <source>
        <dbReference type="ARBA" id="ARBA00022692"/>
    </source>
</evidence>
<evidence type="ECO:0000313" key="6">
    <source>
        <dbReference type="EMBL" id="RJP66994.1"/>
    </source>
</evidence>
<gene>
    <name evidence="6" type="ORF">C4532_15360</name>
</gene>
<dbReference type="InterPro" id="IPR011701">
    <property type="entry name" value="MFS"/>
</dbReference>
<dbReference type="InterPro" id="IPR020846">
    <property type="entry name" value="MFS_dom"/>
</dbReference>
<dbReference type="PROSITE" id="PS50850">
    <property type="entry name" value="MFS"/>
    <property type="match status" value="1"/>
</dbReference>
<accession>A0A419ET63</accession>
<dbReference type="Proteomes" id="UP000285961">
    <property type="component" value="Unassembled WGS sequence"/>
</dbReference>
<feature type="transmembrane region" description="Helical" evidence="4">
    <location>
        <begin position="229"/>
        <end position="247"/>
    </location>
</feature>
<feature type="transmembrane region" description="Helical" evidence="4">
    <location>
        <begin position="12"/>
        <end position="31"/>
    </location>
</feature>
<evidence type="ECO:0000313" key="7">
    <source>
        <dbReference type="Proteomes" id="UP000285961"/>
    </source>
</evidence>